<dbReference type="PANTHER" id="PTHR43098">
    <property type="entry name" value="L-ORNITHINE N(5)-MONOOXYGENASE-RELATED"/>
    <property type="match status" value="1"/>
</dbReference>
<dbReference type="Proteomes" id="UP000226031">
    <property type="component" value="Unassembled WGS sequence"/>
</dbReference>
<accession>A0A2B7Z8Z6</accession>
<dbReference type="InterPro" id="IPR050775">
    <property type="entry name" value="FAD-binding_Monooxygenases"/>
</dbReference>
<keyword evidence="4" id="KW-0274">FAD</keyword>
<dbReference type="VEuPathDB" id="FungiDB:EMCG_06272"/>
<evidence type="ECO:0000256" key="1">
    <source>
        <dbReference type="ARBA" id="ARBA00001974"/>
    </source>
</evidence>
<evidence type="ECO:0000256" key="6">
    <source>
        <dbReference type="ARBA" id="ARBA00023002"/>
    </source>
</evidence>
<dbReference type="InterPro" id="IPR036188">
    <property type="entry name" value="FAD/NAD-bd_sf"/>
</dbReference>
<keyword evidence="6" id="KW-0560">Oxidoreductase</keyword>
<gene>
    <name evidence="8" type="ORF">GX50_04317</name>
</gene>
<dbReference type="STRING" id="73230.A0A2B7Z8Z6"/>
<comment type="cofactor">
    <cofactor evidence="1">
        <name>FAD</name>
        <dbReference type="ChEBI" id="CHEBI:57692"/>
    </cofactor>
</comment>
<dbReference type="AlphaFoldDB" id="A0A2B7Z8Z6"/>
<dbReference type="EMBL" id="PDND01000078">
    <property type="protein sequence ID" value="PGH32904.1"/>
    <property type="molecule type" value="Genomic_DNA"/>
</dbReference>
<dbReference type="Gene3D" id="3.50.50.60">
    <property type="entry name" value="FAD/NAD(P)-binding domain"/>
    <property type="match status" value="2"/>
</dbReference>
<reference evidence="8 9" key="1">
    <citation type="submission" date="2017-10" db="EMBL/GenBank/DDBJ databases">
        <title>Comparative genomics in systemic dimorphic fungi from Ajellomycetaceae.</title>
        <authorList>
            <person name="Munoz J.F."/>
            <person name="Mcewen J.G."/>
            <person name="Clay O.K."/>
            <person name="Cuomo C.A."/>
        </authorList>
    </citation>
    <scope>NUCLEOTIDE SEQUENCE [LARGE SCALE GENOMIC DNA]</scope>
    <source>
        <strain evidence="8 9">UAMH4076</strain>
    </source>
</reference>
<dbReference type="Pfam" id="PF13450">
    <property type="entry name" value="NAD_binding_8"/>
    <property type="match status" value="1"/>
</dbReference>
<evidence type="ECO:0000256" key="7">
    <source>
        <dbReference type="ARBA" id="ARBA00023033"/>
    </source>
</evidence>
<evidence type="ECO:0000256" key="5">
    <source>
        <dbReference type="ARBA" id="ARBA00022857"/>
    </source>
</evidence>
<comment type="caution">
    <text evidence="8">The sequence shown here is derived from an EMBL/GenBank/DDBJ whole genome shotgun (WGS) entry which is preliminary data.</text>
</comment>
<evidence type="ECO:0000256" key="3">
    <source>
        <dbReference type="ARBA" id="ARBA00022630"/>
    </source>
</evidence>
<proteinExistence type="inferred from homology"/>
<dbReference type="PANTHER" id="PTHR43098:SF4">
    <property type="entry name" value="BLR3857 PROTEIN"/>
    <property type="match status" value="1"/>
</dbReference>
<sequence>MHIDTEALRAKYRAERDKRLRGDGINKYIELDSHVLVDQYADPTFSRERVEKNVEFLIVGGGWGGQLIAAKMQKAGISDLLIVEKAGDFGGVWYWNRYPGAACDTEAMRGAKNCGRHAQAIGKHLGLYEKALFQTEVLALEWDEATQWITAKFVATSSGPLHNPKLPSILGISNFKGHMFHMTRWDYNYTGGDMTGGLNNIGDKHIEIIGTKPEHAATHGLNKMNQIRARTNSFVKDPATAEKWKPWYNQFCKQLCFHNDYLLAYNRPNIMLVDINGKGVERITEKGIVTNGQGYKLDYIIYATGFEYAVFYSNRSTMTVHVRNGVTLNDKWAKNSASALHDFHSRGFPNLFTVSLLQSGLTPNLTHMLTEQVEHIAWIVAQCHQRKINIMEVTEEAEQKWTQTIVELGMLHAGFIKECTPGYYNNEGKASELVLRNSTYGLGSSALMKLLDEWRKAGTVEGLECK</sequence>
<keyword evidence="7" id="KW-0503">Monooxygenase</keyword>
<dbReference type="SUPFAM" id="SSF51905">
    <property type="entry name" value="FAD/NAD(P)-binding domain"/>
    <property type="match status" value="1"/>
</dbReference>
<dbReference type="GO" id="GO:0004497">
    <property type="term" value="F:monooxygenase activity"/>
    <property type="evidence" value="ECO:0007669"/>
    <property type="project" value="UniProtKB-KW"/>
</dbReference>
<keyword evidence="9" id="KW-1185">Reference proteome</keyword>
<evidence type="ECO:0000313" key="8">
    <source>
        <dbReference type="EMBL" id="PGH32904.1"/>
    </source>
</evidence>
<evidence type="ECO:0000256" key="2">
    <source>
        <dbReference type="ARBA" id="ARBA00010139"/>
    </source>
</evidence>
<evidence type="ECO:0008006" key="10">
    <source>
        <dbReference type="Google" id="ProtNLM"/>
    </source>
</evidence>
<evidence type="ECO:0000256" key="4">
    <source>
        <dbReference type="ARBA" id="ARBA00022827"/>
    </source>
</evidence>
<organism evidence="8 9">
    <name type="scientific">[Emmonsia] crescens</name>
    <dbReference type="NCBI Taxonomy" id="73230"/>
    <lineage>
        <taxon>Eukaryota</taxon>
        <taxon>Fungi</taxon>
        <taxon>Dikarya</taxon>
        <taxon>Ascomycota</taxon>
        <taxon>Pezizomycotina</taxon>
        <taxon>Eurotiomycetes</taxon>
        <taxon>Eurotiomycetidae</taxon>
        <taxon>Onygenales</taxon>
        <taxon>Ajellomycetaceae</taxon>
        <taxon>Emergomyces</taxon>
    </lineage>
</organism>
<name>A0A2B7Z8Z6_9EURO</name>
<comment type="similarity">
    <text evidence="2">Belongs to the FAD-binding monooxygenase family.</text>
</comment>
<evidence type="ECO:0000313" key="9">
    <source>
        <dbReference type="Proteomes" id="UP000226031"/>
    </source>
</evidence>
<keyword evidence="3" id="KW-0285">Flavoprotein</keyword>
<keyword evidence="5" id="KW-0521">NADP</keyword>
<protein>
    <recommendedName>
        <fullName evidence="10">Cyclohexanone monooxygenase</fullName>
    </recommendedName>
</protein>